<gene>
    <name evidence="3" type="primary">LOC108739484</name>
</gene>
<reference evidence="3" key="1">
    <citation type="submission" date="2025-08" db="UniProtKB">
        <authorList>
            <consortium name="RefSeq"/>
        </authorList>
    </citation>
    <scope>IDENTIFICATION</scope>
    <source>
        <tissue evidence="3">Entire body</tissue>
    </source>
</reference>
<protein>
    <submittedName>
        <fullName evidence="3">Uncharacterized protein LOC108739484</fullName>
    </submittedName>
</protein>
<sequence>MGSIIVLLSGFIIVNSVQINYILVPQAVQNNSHQPIIIDCNYSLRPDGTDLVLQWYLNEQKIYHWVPPNKPQALGLLKDRLDLNFEASVDVLSRYRALKIENPTVDLAGEYKCYVSTSIDEDFATRKLIVFEPEKLFFLNHSYEDAKTVNFTCVVADIYPEPSMIIYTNKKEKRLDRILQPIQWGTSKEQNGRYTMTLTASTFIETLDAGSVISCELRIPGTSYSKRKTLLYYPLEMRSWNRGPIVGGSYLHVSILLICQGSIIFL</sequence>
<dbReference type="InterPro" id="IPR013783">
    <property type="entry name" value="Ig-like_fold"/>
</dbReference>
<dbReference type="InParanoid" id="A0A1W4X7T4"/>
<dbReference type="PANTHER" id="PTHR21261">
    <property type="entry name" value="BEAT PROTEIN"/>
    <property type="match status" value="1"/>
</dbReference>
<dbReference type="InterPro" id="IPR036179">
    <property type="entry name" value="Ig-like_dom_sf"/>
</dbReference>
<feature type="signal peptide" evidence="1">
    <location>
        <begin position="1"/>
        <end position="16"/>
    </location>
</feature>
<dbReference type="SUPFAM" id="SSF48726">
    <property type="entry name" value="Immunoglobulin"/>
    <property type="match status" value="2"/>
</dbReference>
<feature type="chain" id="PRO_5010743781" evidence="1">
    <location>
        <begin position="17"/>
        <end position="266"/>
    </location>
</feature>
<name>A0A1W4X7T4_AGRPL</name>
<dbReference type="Proteomes" id="UP000192223">
    <property type="component" value="Unplaced"/>
</dbReference>
<dbReference type="Gene3D" id="2.60.40.10">
    <property type="entry name" value="Immunoglobulins"/>
    <property type="match status" value="2"/>
</dbReference>
<accession>A0A1W4X7T4</accession>
<dbReference type="AlphaFoldDB" id="A0A1W4X7T4"/>
<evidence type="ECO:0000313" key="2">
    <source>
        <dbReference type="Proteomes" id="UP000192223"/>
    </source>
</evidence>
<organism evidence="2 3">
    <name type="scientific">Agrilus planipennis</name>
    <name type="common">Emerald ash borer</name>
    <name type="synonym">Agrilus marcopoli</name>
    <dbReference type="NCBI Taxonomy" id="224129"/>
    <lineage>
        <taxon>Eukaryota</taxon>
        <taxon>Metazoa</taxon>
        <taxon>Ecdysozoa</taxon>
        <taxon>Arthropoda</taxon>
        <taxon>Hexapoda</taxon>
        <taxon>Insecta</taxon>
        <taxon>Pterygota</taxon>
        <taxon>Neoptera</taxon>
        <taxon>Endopterygota</taxon>
        <taxon>Coleoptera</taxon>
        <taxon>Polyphaga</taxon>
        <taxon>Elateriformia</taxon>
        <taxon>Buprestoidea</taxon>
        <taxon>Buprestidae</taxon>
        <taxon>Agrilinae</taxon>
        <taxon>Agrilus</taxon>
    </lineage>
</organism>
<dbReference type="OrthoDB" id="6478865at2759"/>
<keyword evidence="1" id="KW-0732">Signal</keyword>
<dbReference type="GeneID" id="108739484"/>
<dbReference type="RefSeq" id="XP_018328897.1">
    <property type="nucleotide sequence ID" value="XM_018473395.1"/>
</dbReference>
<keyword evidence="2" id="KW-1185">Reference proteome</keyword>
<dbReference type="KEGG" id="apln:108739484"/>
<evidence type="ECO:0000256" key="1">
    <source>
        <dbReference type="SAM" id="SignalP"/>
    </source>
</evidence>
<evidence type="ECO:0000313" key="3">
    <source>
        <dbReference type="RefSeq" id="XP_018328897.1"/>
    </source>
</evidence>
<dbReference type="PANTHER" id="PTHR21261:SF2">
    <property type="entry name" value="GH04238P-RELATED"/>
    <property type="match status" value="1"/>
</dbReference>
<proteinExistence type="predicted"/>
<dbReference type="STRING" id="224129.A0A1W4X7T4"/>